<accession>A0A1G2CH37</accession>
<dbReference type="AlphaFoldDB" id="A0A1G2CH37"/>
<reference evidence="2 3" key="1">
    <citation type="journal article" date="2016" name="Nat. Commun.">
        <title>Thousands of microbial genomes shed light on interconnected biogeochemical processes in an aquifer system.</title>
        <authorList>
            <person name="Anantharaman K."/>
            <person name="Brown C.T."/>
            <person name="Hug L.A."/>
            <person name="Sharon I."/>
            <person name="Castelle C.J."/>
            <person name="Probst A.J."/>
            <person name="Thomas B.C."/>
            <person name="Singh A."/>
            <person name="Wilkins M.J."/>
            <person name="Karaoz U."/>
            <person name="Brodie E.L."/>
            <person name="Williams K.H."/>
            <person name="Hubbard S.S."/>
            <person name="Banfield J.F."/>
        </authorList>
    </citation>
    <scope>NUCLEOTIDE SEQUENCE [LARGE SCALE GENOMIC DNA]</scope>
</reference>
<proteinExistence type="predicted"/>
<comment type="caution">
    <text evidence="2">The sequence shown here is derived from an EMBL/GenBank/DDBJ whole genome shotgun (WGS) entry which is preliminary data.</text>
</comment>
<evidence type="ECO:0000313" key="3">
    <source>
        <dbReference type="Proteomes" id="UP000178495"/>
    </source>
</evidence>
<evidence type="ECO:0000256" key="1">
    <source>
        <dbReference type="SAM" id="Phobius"/>
    </source>
</evidence>
<dbReference type="EMBL" id="MHLC01000028">
    <property type="protein sequence ID" value="OGZ00705.1"/>
    <property type="molecule type" value="Genomic_DNA"/>
</dbReference>
<protein>
    <submittedName>
        <fullName evidence="2">Uncharacterized protein</fullName>
    </submittedName>
</protein>
<name>A0A1G2CH37_9BACT</name>
<organism evidence="2 3">
    <name type="scientific">Candidatus Liptonbacteria bacterium RIFCSPLOWO2_01_FULL_56_20</name>
    <dbReference type="NCBI Taxonomy" id="1798652"/>
    <lineage>
        <taxon>Bacteria</taxon>
        <taxon>Candidatus Liptoniibacteriota</taxon>
    </lineage>
</organism>
<evidence type="ECO:0000313" key="2">
    <source>
        <dbReference type="EMBL" id="OGZ00705.1"/>
    </source>
</evidence>
<feature type="transmembrane region" description="Helical" evidence="1">
    <location>
        <begin position="89"/>
        <end position="110"/>
    </location>
</feature>
<keyword evidence="1" id="KW-0812">Transmembrane</keyword>
<gene>
    <name evidence="2" type="ORF">A3A43_00735</name>
</gene>
<keyword evidence="1" id="KW-0472">Membrane</keyword>
<dbReference type="Proteomes" id="UP000178495">
    <property type="component" value="Unassembled WGS sequence"/>
</dbReference>
<keyword evidence="1" id="KW-1133">Transmembrane helix</keyword>
<sequence>MANQQLIDFIKQQMGAGERKETVKSTLRASGWGDAEVDEAMAVVGGTDTSIAAVSESVTRDIFKPRMAASAKSAGTPSTFSLHRSSRRWVLPASLGAIILVLVLGGGWLYKTSADLSGQVARLSGENAAFTSQIVLLSKENNSLRIEADSLRATSSDLEDQLSILIVPSGTSMSQELPVNVKGTLAGSGSAGYTLTTSRGIVLTIKNYRDAKVATALLPLVGTTIGITGTHLPGSKSVTVASVNGIAIQ</sequence>